<gene>
    <name evidence="2" type="ORF">MOTE_24370</name>
</gene>
<dbReference type="Gene3D" id="3.90.25.10">
    <property type="entry name" value="UDP-galactose 4-epimerase, domain 1"/>
    <property type="match status" value="1"/>
</dbReference>
<evidence type="ECO:0000313" key="3">
    <source>
        <dbReference type="Proteomes" id="UP000182811"/>
    </source>
</evidence>
<dbReference type="GO" id="GO:0003978">
    <property type="term" value="F:UDP-glucose 4-epimerase activity"/>
    <property type="evidence" value="ECO:0007669"/>
    <property type="project" value="UniProtKB-EC"/>
</dbReference>
<dbReference type="EMBL" id="MDDC01000028">
    <property type="protein sequence ID" value="OIQ54867.1"/>
    <property type="molecule type" value="Genomic_DNA"/>
</dbReference>
<dbReference type="Pfam" id="PF16363">
    <property type="entry name" value="GDP_Man_Dehyd"/>
    <property type="match status" value="1"/>
</dbReference>
<dbReference type="InterPro" id="IPR050177">
    <property type="entry name" value="Lipid_A_modif_metabolic_enz"/>
</dbReference>
<keyword evidence="2" id="KW-0413">Isomerase</keyword>
<dbReference type="Gene3D" id="3.40.50.720">
    <property type="entry name" value="NAD(P)-binding Rossmann-like Domain"/>
    <property type="match status" value="1"/>
</dbReference>
<dbReference type="PANTHER" id="PTHR43245:SF13">
    <property type="entry name" value="UDP-D-APIOSE_UDP-D-XYLOSE SYNTHASE 2"/>
    <property type="match status" value="1"/>
</dbReference>
<reference evidence="2 3" key="1">
    <citation type="submission" date="2016-08" db="EMBL/GenBank/DDBJ databases">
        <title>Genome-based comparison of Moorella thermoacetic strains.</title>
        <authorList>
            <person name="Poehlein A."/>
            <person name="Bengelsdorf F.R."/>
            <person name="Esser C."/>
            <person name="Duerre P."/>
            <person name="Daniel R."/>
        </authorList>
    </citation>
    <scope>NUCLEOTIDE SEQUENCE [LARGE SCALE GENOMIC DNA]</scope>
    <source>
        <strain evidence="2 3">DSM 21394</strain>
    </source>
</reference>
<proteinExistence type="predicted"/>
<protein>
    <submittedName>
        <fullName evidence="2">UDP-glucose 4-epimerase</fullName>
        <ecNumber evidence="2">5.1.3.2</ecNumber>
    </submittedName>
</protein>
<evidence type="ECO:0000313" key="2">
    <source>
        <dbReference type="EMBL" id="OIQ54867.1"/>
    </source>
</evidence>
<dbReference type="PANTHER" id="PTHR43245">
    <property type="entry name" value="BIFUNCTIONAL POLYMYXIN RESISTANCE PROTEIN ARNA"/>
    <property type="match status" value="1"/>
</dbReference>
<dbReference type="SUPFAM" id="SSF51735">
    <property type="entry name" value="NAD(P)-binding Rossmann-fold domains"/>
    <property type="match status" value="1"/>
</dbReference>
<evidence type="ECO:0000259" key="1">
    <source>
        <dbReference type="Pfam" id="PF16363"/>
    </source>
</evidence>
<dbReference type="AlphaFoldDB" id="A0A1J5NN47"/>
<dbReference type="Proteomes" id="UP000182811">
    <property type="component" value="Unassembled WGS sequence"/>
</dbReference>
<dbReference type="InterPro" id="IPR016040">
    <property type="entry name" value="NAD(P)-bd_dom"/>
</dbReference>
<name>A0A1J5NN47_NEOTH</name>
<comment type="caution">
    <text evidence="2">The sequence shown here is derived from an EMBL/GenBank/DDBJ whole genome shotgun (WGS) entry which is preliminary data.</text>
</comment>
<sequence>MAIFLQRLLKGEVPVINGDGRYIRDYVYVGDVARANLLALQGEWQGFRAFSLGTGRGTDVNQLEGKLRAALADVLRERGEVVELPSPVYGPPRPGDLRSSLLDAGRAGRELDWHPQVGLEEGLKRTAAWFADHQDVLPRP</sequence>
<accession>A0A1J5NN47</accession>
<dbReference type="EC" id="5.1.3.2" evidence="2"/>
<organism evidence="2 3">
    <name type="scientific">Neomoorella thermoacetica</name>
    <name type="common">Clostridium thermoaceticum</name>
    <dbReference type="NCBI Taxonomy" id="1525"/>
    <lineage>
        <taxon>Bacteria</taxon>
        <taxon>Bacillati</taxon>
        <taxon>Bacillota</taxon>
        <taxon>Clostridia</taxon>
        <taxon>Neomoorellales</taxon>
        <taxon>Neomoorellaceae</taxon>
        <taxon>Neomoorella</taxon>
    </lineage>
</organism>
<dbReference type="InterPro" id="IPR036291">
    <property type="entry name" value="NAD(P)-bd_dom_sf"/>
</dbReference>
<feature type="domain" description="NAD(P)-binding" evidence="1">
    <location>
        <begin position="7"/>
        <end position="126"/>
    </location>
</feature>